<keyword evidence="4" id="KW-1003">Cell membrane</keyword>
<dbReference type="InterPro" id="IPR006260">
    <property type="entry name" value="TonB/TolA_C"/>
</dbReference>
<feature type="domain" description="TonB C-terminal" evidence="10">
    <location>
        <begin position="465"/>
        <end position="560"/>
    </location>
</feature>
<keyword evidence="7" id="KW-0653">Protein transport</keyword>
<keyword evidence="3" id="KW-0813">Transport</keyword>
<dbReference type="InterPro" id="IPR051045">
    <property type="entry name" value="TonB-dependent_transducer"/>
</dbReference>
<dbReference type="EMBL" id="CP001032">
    <property type="protein sequence ID" value="ACB74297.1"/>
    <property type="molecule type" value="Genomic_DNA"/>
</dbReference>
<evidence type="ECO:0000256" key="9">
    <source>
        <dbReference type="ARBA" id="ARBA00023136"/>
    </source>
</evidence>
<dbReference type="SUPFAM" id="SSF74653">
    <property type="entry name" value="TolA/TonB C-terminal domain"/>
    <property type="match status" value="4"/>
</dbReference>
<sequence>MSPGPRWLLRCCVPLFVLGWLSLMLAQDVTVGPISWLDADDPPDQLPTRKAAFRPEFPEELKQSPDLGWAMFEIWLSDDGRSVQLVTYGTQPAYADALEHSYDARLRFKPGKRDGRAVNTRVRVTAVFNPAGAALKRADATPRLLDAQVIIDPRQKPERREPMCSNRTVWANVRVRPNGEATLAGGAPDELADLLRGALPQWRFAPARRGGQPVEAELRVPFIVVPPEATSGGEQVPPKILQATSPHYPWSMQASGLRGDVVVEFVVDYEGRVRKPIVVRTLNPGFNAAAIEAISRWRFEPATVHGRPVNTLVQQGIRFELRDAPGGGSDGLEVKQKANLSKLPPELRYDTPPKLTTLVQPKYPYALLREGKRGTAQVTVLVGADGRVLEVRVAKAPQPELGYALEAAAEMFAFQPALKGGHPIPAMYGFEHDFDPSERTLVPESDWAALRLEQKHPEEILTANKLDQPIKPETTKPPRFPSSVPQEVVEGEAVVEVLIDHKGRVCVPRVVSASLPEFGYAAVQAVAEWRFDPPTSGGKPGAVRVSVPFAFKRPPLAAPASPPSS</sequence>
<evidence type="ECO:0000313" key="12">
    <source>
        <dbReference type="Proteomes" id="UP000007013"/>
    </source>
</evidence>
<feature type="domain" description="TonB C-terminal" evidence="10">
    <location>
        <begin position="348"/>
        <end position="443"/>
    </location>
</feature>
<evidence type="ECO:0000256" key="7">
    <source>
        <dbReference type="ARBA" id="ARBA00022927"/>
    </source>
</evidence>
<reference evidence="11 12" key="1">
    <citation type="journal article" date="2011" name="J. Bacteriol.">
        <title>Genome sequence of the verrucomicrobium Opitutus terrae PB90-1, an abundant inhabitant of rice paddy soil ecosystems.</title>
        <authorList>
            <person name="van Passel M.W."/>
            <person name="Kant R."/>
            <person name="Palva A."/>
            <person name="Copeland A."/>
            <person name="Lucas S."/>
            <person name="Lapidus A."/>
            <person name="Glavina del Rio T."/>
            <person name="Pitluck S."/>
            <person name="Goltsman E."/>
            <person name="Clum A."/>
            <person name="Sun H."/>
            <person name="Schmutz J."/>
            <person name="Larimer F.W."/>
            <person name="Land M.L."/>
            <person name="Hauser L."/>
            <person name="Kyrpides N."/>
            <person name="Mikhailova N."/>
            <person name="Richardson P.P."/>
            <person name="Janssen P.H."/>
            <person name="de Vos W.M."/>
            <person name="Smidt H."/>
        </authorList>
    </citation>
    <scope>NUCLEOTIDE SEQUENCE [LARGE SCALE GENOMIC DNA]</scope>
    <source>
        <strain evidence="12">DSM 11246 / JCM 15787 / PB90-1</strain>
    </source>
</reference>
<dbReference type="PROSITE" id="PS52015">
    <property type="entry name" value="TONB_CTD"/>
    <property type="match status" value="3"/>
</dbReference>
<evidence type="ECO:0000256" key="1">
    <source>
        <dbReference type="ARBA" id="ARBA00004383"/>
    </source>
</evidence>
<keyword evidence="5" id="KW-0997">Cell inner membrane</keyword>
<gene>
    <name evidence="11" type="ordered locus">Oter_1009</name>
</gene>
<comment type="similarity">
    <text evidence="2">Belongs to the TonB family.</text>
</comment>
<evidence type="ECO:0000259" key="10">
    <source>
        <dbReference type="PROSITE" id="PS52015"/>
    </source>
</evidence>
<comment type="subcellular location">
    <subcellularLocation>
        <location evidence="1">Cell inner membrane</location>
        <topology evidence="1">Single-pass membrane protein</topology>
        <orientation evidence="1">Periplasmic side</orientation>
    </subcellularLocation>
</comment>
<organism evidence="11 12">
    <name type="scientific">Opitutus terrae (strain DSM 11246 / JCM 15787 / PB90-1)</name>
    <dbReference type="NCBI Taxonomy" id="452637"/>
    <lineage>
        <taxon>Bacteria</taxon>
        <taxon>Pseudomonadati</taxon>
        <taxon>Verrucomicrobiota</taxon>
        <taxon>Opitutia</taxon>
        <taxon>Opitutales</taxon>
        <taxon>Opitutaceae</taxon>
        <taxon>Opitutus</taxon>
    </lineage>
</organism>
<dbReference type="GO" id="GO:0015031">
    <property type="term" value="P:protein transport"/>
    <property type="evidence" value="ECO:0007669"/>
    <property type="project" value="UniProtKB-KW"/>
</dbReference>
<feature type="domain" description="TonB C-terminal" evidence="10">
    <location>
        <begin position="233"/>
        <end position="328"/>
    </location>
</feature>
<dbReference type="GO" id="GO:0005886">
    <property type="term" value="C:plasma membrane"/>
    <property type="evidence" value="ECO:0007669"/>
    <property type="project" value="UniProtKB-SubCell"/>
</dbReference>
<dbReference type="Gene3D" id="3.30.1150.10">
    <property type="match status" value="3"/>
</dbReference>
<evidence type="ECO:0000256" key="5">
    <source>
        <dbReference type="ARBA" id="ARBA00022519"/>
    </source>
</evidence>
<keyword evidence="6" id="KW-0812">Transmembrane</keyword>
<dbReference type="OrthoDB" id="6676692at2"/>
<evidence type="ECO:0000313" key="11">
    <source>
        <dbReference type="EMBL" id="ACB74297.1"/>
    </source>
</evidence>
<evidence type="ECO:0000256" key="3">
    <source>
        <dbReference type="ARBA" id="ARBA00022448"/>
    </source>
</evidence>
<evidence type="ECO:0000256" key="4">
    <source>
        <dbReference type="ARBA" id="ARBA00022475"/>
    </source>
</evidence>
<dbReference type="NCBIfam" id="TIGR01352">
    <property type="entry name" value="tonB_Cterm"/>
    <property type="match status" value="3"/>
</dbReference>
<dbReference type="GO" id="GO:0055085">
    <property type="term" value="P:transmembrane transport"/>
    <property type="evidence" value="ECO:0007669"/>
    <property type="project" value="InterPro"/>
</dbReference>
<keyword evidence="12" id="KW-1185">Reference proteome</keyword>
<dbReference type="RefSeq" id="WP_012373835.1">
    <property type="nucleotide sequence ID" value="NC_010571.1"/>
</dbReference>
<keyword evidence="9" id="KW-0472">Membrane</keyword>
<evidence type="ECO:0000256" key="2">
    <source>
        <dbReference type="ARBA" id="ARBA00006555"/>
    </source>
</evidence>
<dbReference type="STRING" id="452637.Oter_1009"/>
<keyword evidence="8" id="KW-1133">Transmembrane helix</keyword>
<dbReference type="Proteomes" id="UP000007013">
    <property type="component" value="Chromosome"/>
</dbReference>
<dbReference type="PANTHER" id="PTHR33446">
    <property type="entry name" value="PROTEIN TONB-RELATED"/>
    <property type="match status" value="1"/>
</dbReference>
<accession>B1ZXS5</accession>
<proteinExistence type="inferred from homology"/>
<dbReference type="AlphaFoldDB" id="B1ZXS5"/>
<dbReference type="HOGENOM" id="CLU_482196_0_0_0"/>
<dbReference type="eggNOG" id="COG0810">
    <property type="taxonomic scope" value="Bacteria"/>
</dbReference>
<evidence type="ECO:0000256" key="8">
    <source>
        <dbReference type="ARBA" id="ARBA00022989"/>
    </source>
</evidence>
<protein>
    <submittedName>
        <fullName evidence="11">TonB family protein</fullName>
    </submittedName>
</protein>
<dbReference type="InterPro" id="IPR037682">
    <property type="entry name" value="TonB_C"/>
</dbReference>
<name>B1ZXS5_OPITP</name>
<dbReference type="Pfam" id="PF03544">
    <property type="entry name" value="TonB_C"/>
    <property type="match status" value="3"/>
</dbReference>
<dbReference type="KEGG" id="ote:Oter_1009"/>
<evidence type="ECO:0000256" key="6">
    <source>
        <dbReference type="ARBA" id="ARBA00022692"/>
    </source>
</evidence>